<accession>A0A8J5CZA8</accession>
<evidence type="ECO:0000313" key="3">
    <source>
        <dbReference type="Proteomes" id="UP000770661"/>
    </source>
</evidence>
<dbReference type="AlphaFoldDB" id="A0A8J5CZA8"/>
<comment type="caution">
    <text evidence="2">The sequence shown here is derived from an EMBL/GenBank/DDBJ whole genome shotgun (WGS) entry which is preliminary data.</text>
</comment>
<reference evidence="2" key="1">
    <citation type="submission" date="2020-07" db="EMBL/GenBank/DDBJ databases">
        <title>The High-quality genome of the commercially important snow crab, Chionoecetes opilio.</title>
        <authorList>
            <person name="Jeong J.-H."/>
            <person name="Ryu S."/>
        </authorList>
    </citation>
    <scope>NUCLEOTIDE SEQUENCE</scope>
    <source>
        <strain evidence="2">MADBK_172401_WGS</strain>
        <tissue evidence="2">Digestive gland</tissue>
    </source>
</reference>
<sequence length="287" mass="31990">MKLSAWLRTDNLCVYVCTPGLCRLRYGSVSDLCRQSVTKLLPLLSHKRANIASKSCHKRANTATESPGGPVRQGRQDWQQRWTTTTVRLCLLTRPCKPVVEWACPVVKTLWSSHRPLRRFMLPLRNTSFSKFLAVRLDHFGLMTSEPMLNSRSTGAEEGTGVLYLMNRSTQICLCSMGKMSGDRGTLSWTSNWVQECKFFSSSSSTSPWDNGLLAAFMYSKVLGRAWTGASLLPLPLWSPTFALISWTILLLMVSSRSGLSLSDFCQERVRFLSMGGSASTACNPVV</sequence>
<name>A0A8J5CZA8_CHIOP</name>
<protein>
    <submittedName>
        <fullName evidence="2">Uncharacterized protein</fullName>
    </submittedName>
</protein>
<gene>
    <name evidence="2" type="ORF">GWK47_044049</name>
</gene>
<evidence type="ECO:0000256" key="1">
    <source>
        <dbReference type="SAM" id="MobiDB-lite"/>
    </source>
</evidence>
<feature type="region of interest" description="Disordered" evidence="1">
    <location>
        <begin position="56"/>
        <end position="76"/>
    </location>
</feature>
<dbReference type="Proteomes" id="UP000770661">
    <property type="component" value="Unassembled WGS sequence"/>
</dbReference>
<organism evidence="2 3">
    <name type="scientific">Chionoecetes opilio</name>
    <name type="common">Atlantic snow crab</name>
    <name type="synonym">Cancer opilio</name>
    <dbReference type="NCBI Taxonomy" id="41210"/>
    <lineage>
        <taxon>Eukaryota</taxon>
        <taxon>Metazoa</taxon>
        <taxon>Ecdysozoa</taxon>
        <taxon>Arthropoda</taxon>
        <taxon>Crustacea</taxon>
        <taxon>Multicrustacea</taxon>
        <taxon>Malacostraca</taxon>
        <taxon>Eumalacostraca</taxon>
        <taxon>Eucarida</taxon>
        <taxon>Decapoda</taxon>
        <taxon>Pleocyemata</taxon>
        <taxon>Brachyura</taxon>
        <taxon>Eubrachyura</taxon>
        <taxon>Majoidea</taxon>
        <taxon>Majidae</taxon>
        <taxon>Chionoecetes</taxon>
    </lineage>
</organism>
<proteinExistence type="predicted"/>
<evidence type="ECO:0000313" key="2">
    <source>
        <dbReference type="EMBL" id="KAG0722685.1"/>
    </source>
</evidence>
<dbReference type="EMBL" id="JACEEZ010009183">
    <property type="protein sequence ID" value="KAG0722685.1"/>
    <property type="molecule type" value="Genomic_DNA"/>
</dbReference>
<keyword evidence="3" id="KW-1185">Reference proteome</keyword>